<dbReference type="PANTHER" id="PTHR43397:SF1">
    <property type="entry name" value="ERGOTHIONEINE BIOSYNTHESIS PROTEIN 1"/>
    <property type="match status" value="1"/>
</dbReference>
<accession>X1ETE9</accession>
<keyword evidence="2" id="KW-0808">Transferase</keyword>
<protein>
    <recommendedName>
        <fullName evidence="3">Histidine-specific methyltransferase SAM-dependent domain-containing protein</fullName>
    </recommendedName>
</protein>
<evidence type="ECO:0000256" key="2">
    <source>
        <dbReference type="ARBA" id="ARBA00022679"/>
    </source>
</evidence>
<evidence type="ECO:0000313" key="4">
    <source>
        <dbReference type="EMBL" id="GAH35862.1"/>
    </source>
</evidence>
<dbReference type="EMBL" id="BARU01013352">
    <property type="protein sequence ID" value="GAH35862.1"/>
    <property type="molecule type" value="Genomic_DNA"/>
</dbReference>
<organism evidence="4">
    <name type="scientific">marine sediment metagenome</name>
    <dbReference type="NCBI Taxonomy" id="412755"/>
    <lineage>
        <taxon>unclassified sequences</taxon>
        <taxon>metagenomes</taxon>
        <taxon>ecological metagenomes</taxon>
    </lineage>
</organism>
<comment type="caution">
    <text evidence="4">The sequence shown here is derived from an EMBL/GenBank/DDBJ whole genome shotgun (WGS) entry which is preliminary data.</text>
</comment>
<dbReference type="AlphaFoldDB" id="X1ETE9"/>
<feature type="non-terminal residue" evidence="4">
    <location>
        <position position="1"/>
    </location>
</feature>
<proteinExistence type="predicted"/>
<dbReference type="GO" id="GO:0008168">
    <property type="term" value="F:methyltransferase activity"/>
    <property type="evidence" value="ECO:0007669"/>
    <property type="project" value="UniProtKB-KW"/>
</dbReference>
<keyword evidence="1" id="KW-0489">Methyltransferase</keyword>
<dbReference type="PANTHER" id="PTHR43397">
    <property type="entry name" value="ERGOTHIONEINE BIOSYNTHESIS PROTEIN 1"/>
    <property type="match status" value="1"/>
</dbReference>
<evidence type="ECO:0000259" key="3">
    <source>
        <dbReference type="Pfam" id="PF10017"/>
    </source>
</evidence>
<evidence type="ECO:0000256" key="1">
    <source>
        <dbReference type="ARBA" id="ARBA00022603"/>
    </source>
</evidence>
<name>X1ETE9_9ZZZZ</name>
<dbReference type="Pfam" id="PF10017">
    <property type="entry name" value="Methyltransf_33"/>
    <property type="match status" value="1"/>
</dbReference>
<sequence length="128" mass="14627">VDLKKPVSILIPAYNDRRGVTAAFNLNLLARINRELDGDFDLTHFAHDAVYNEAEGRIEMYLVSLSDQTVRVQGRAFTFAEGERIHTENSHKYTVAEFQALARVSGWRPVRAWTDPDRLFSLHLLELA</sequence>
<dbReference type="InterPro" id="IPR051128">
    <property type="entry name" value="EgtD_Methyltrsf_superfamily"/>
</dbReference>
<dbReference type="InterPro" id="IPR019257">
    <property type="entry name" value="MeTrfase_dom"/>
</dbReference>
<feature type="domain" description="Histidine-specific methyltransferase SAM-dependent" evidence="3">
    <location>
        <begin position="1"/>
        <end position="126"/>
    </location>
</feature>
<reference evidence="4" key="1">
    <citation type="journal article" date="2014" name="Front. Microbiol.">
        <title>High frequency of phylogenetically diverse reductive dehalogenase-homologous genes in deep subseafloor sedimentary metagenomes.</title>
        <authorList>
            <person name="Kawai M."/>
            <person name="Futagami T."/>
            <person name="Toyoda A."/>
            <person name="Takaki Y."/>
            <person name="Nishi S."/>
            <person name="Hori S."/>
            <person name="Arai W."/>
            <person name="Tsubouchi T."/>
            <person name="Morono Y."/>
            <person name="Uchiyama I."/>
            <person name="Ito T."/>
            <person name="Fujiyama A."/>
            <person name="Inagaki F."/>
            <person name="Takami H."/>
        </authorList>
    </citation>
    <scope>NUCLEOTIDE SEQUENCE</scope>
    <source>
        <strain evidence="4">Expedition CK06-06</strain>
    </source>
</reference>
<dbReference type="GO" id="GO:0032259">
    <property type="term" value="P:methylation"/>
    <property type="evidence" value="ECO:0007669"/>
    <property type="project" value="UniProtKB-KW"/>
</dbReference>
<gene>
    <name evidence="4" type="ORF">S03H2_24169</name>
</gene>